<dbReference type="Gene3D" id="1.10.10.10">
    <property type="entry name" value="Winged helix-like DNA-binding domain superfamily/Winged helix DNA-binding domain"/>
    <property type="match status" value="1"/>
</dbReference>
<evidence type="ECO:0000313" key="4">
    <source>
        <dbReference type="Proteomes" id="UP000297608"/>
    </source>
</evidence>
<dbReference type="Pfam" id="PF09339">
    <property type="entry name" value="HTH_IclR"/>
    <property type="match status" value="1"/>
</dbReference>
<organism evidence="3 4">
    <name type="scientific">Cryobacterium algoricola</name>
    <dbReference type="NCBI Taxonomy" id="1259183"/>
    <lineage>
        <taxon>Bacteria</taxon>
        <taxon>Bacillati</taxon>
        <taxon>Actinomycetota</taxon>
        <taxon>Actinomycetes</taxon>
        <taxon>Micrococcales</taxon>
        <taxon>Microbacteriaceae</taxon>
        <taxon>Cryobacterium</taxon>
    </lineage>
</organism>
<dbReference type="InterPro" id="IPR036388">
    <property type="entry name" value="WH-like_DNA-bd_sf"/>
</dbReference>
<sequence length="301" mass="31936">MKGRSPASWCRCRTARVAVSVMKSWSGPALMRTSVVFTTLIVKTRGVPAPDLDARTHRALSGVSRVAVLEVLRTHRMPLDIPALAAAVGLHPNTVRSHLDRLLEVGLVTEAVEARTRPGRPRLLYASIPPESDPAGPGAAPTTESAASEGSYRLLAGLLADSLAAGAPDARAGSERAGDAGRRWSEEFVPSDERAPGPIDPAGAIDRVVEILDVVGFAPAVSEDRTAIELHRCPFLDVAKENSAIVCSVHRGLMQGALDRMHAPAIGIRLEPFVRPGVCVAHVVYPPNAGRDIGFRIKSGE</sequence>
<dbReference type="EMBL" id="SOFG01000009">
    <property type="protein sequence ID" value="TFB88283.1"/>
    <property type="molecule type" value="Genomic_DNA"/>
</dbReference>
<comment type="caution">
    <text evidence="3">The sequence shown here is derived from an EMBL/GenBank/DDBJ whole genome shotgun (WGS) entry which is preliminary data.</text>
</comment>
<dbReference type="Proteomes" id="UP000297608">
    <property type="component" value="Unassembled WGS sequence"/>
</dbReference>
<feature type="region of interest" description="Disordered" evidence="1">
    <location>
        <begin position="169"/>
        <end position="199"/>
    </location>
</feature>
<proteinExistence type="predicted"/>
<dbReference type="CDD" id="cd00090">
    <property type="entry name" value="HTH_ARSR"/>
    <property type="match status" value="1"/>
</dbReference>
<evidence type="ECO:0000313" key="3">
    <source>
        <dbReference type="EMBL" id="TFB88283.1"/>
    </source>
</evidence>
<evidence type="ECO:0000259" key="2">
    <source>
        <dbReference type="Pfam" id="PF09339"/>
    </source>
</evidence>
<protein>
    <submittedName>
        <fullName evidence="3">Transcriptional regulator</fullName>
    </submittedName>
</protein>
<dbReference type="InterPro" id="IPR005471">
    <property type="entry name" value="Tscrpt_reg_IclR_N"/>
</dbReference>
<dbReference type="InterPro" id="IPR036390">
    <property type="entry name" value="WH_DNA-bd_sf"/>
</dbReference>
<gene>
    <name evidence="3" type="ORF">E3O44_06355</name>
</gene>
<dbReference type="InterPro" id="IPR011991">
    <property type="entry name" value="ArsR-like_HTH"/>
</dbReference>
<keyword evidence="4" id="KW-1185">Reference proteome</keyword>
<evidence type="ECO:0000256" key="1">
    <source>
        <dbReference type="SAM" id="MobiDB-lite"/>
    </source>
</evidence>
<accession>A0ABY2IEF9</accession>
<feature type="region of interest" description="Disordered" evidence="1">
    <location>
        <begin position="122"/>
        <end position="147"/>
    </location>
</feature>
<feature type="domain" description="HTH iclR-type" evidence="2">
    <location>
        <begin position="66"/>
        <end position="109"/>
    </location>
</feature>
<feature type="compositionally biased region" description="Basic and acidic residues" evidence="1">
    <location>
        <begin position="172"/>
        <end position="195"/>
    </location>
</feature>
<name>A0ABY2IEF9_9MICO</name>
<reference evidence="3 4" key="1">
    <citation type="submission" date="2019-03" db="EMBL/GenBank/DDBJ databases">
        <title>Genomics of glacier-inhabiting Cryobacterium strains.</title>
        <authorList>
            <person name="Liu Q."/>
            <person name="Xin Y.-H."/>
        </authorList>
    </citation>
    <scope>NUCLEOTIDE SEQUENCE [LARGE SCALE GENOMIC DNA]</scope>
    <source>
        <strain evidence="3 4">MDB2-B</strain>
    </source>
</reference>
<dbReference type="SUPFAM" id="SSF46785">
    <property type="entry name" value="Winged helix' DNA-binding domain"/>
    <property type="match status" value="1"/>
</dbReference>